<reference evidence="2 3" key="1">
    <citation type="submission" date="2017-09" db="EMBL/GenBank/DDBJ databases">
        <authorList>
            <person name="Ehlers B."/>
            <person name="Leendertz F.H."/>
        </authorList>
    </citation>
    <scope>NUCLEOTIDE SEQUENCE [LARGE SCALE GENOMIC DNA]</scope>
    <source>
        <strain evidence="2 3">USBA 140</strain>
    </source>
</reference>
<dbReference type="RefSeq" id="WP_097278023.1">
    <property type="nucleotide sequence ID" value="NZ_OCNJ01000002.1"/>
</dbReference>
<evidence type="ECO:0000256" key="1">
    <source>
        <dbReference type="SAM" id="SignalP"/>
    </source>
</evidence>
<dbReference type="AlphaFoldDB" id="A0A286G9E8"/>
<keyword evidence="3" id="KW-1185">Reference proteome</keyword>
<accession>A0A286G9E8</accession>
<feature type="chain" id="PRO_5012967757" description="UrcA family protein" evidence="1">
    <location>
        <begin position="25"/>
        <end position="89"/>
    </location>
</feature>
<evidence type="ECO:0000313" key="3">
    <source>
        <dbReference type="Proteomes" id="UP000219621"/>
    </source>
</evidence>
<sequence length="89" mass="9215">MRRPVPAVTILVAVAAVLSLAACADDAGQPHVVTSGGGLAIALDDGDDALARAVETANRHCVEARRVAVLQTVSEMNGERLAFFECVDV</sequence>
<dbReference type="PROSITE" id="PS51257">
    <property type="entry name" value="PROKAR_LIPOPROTEIN"/>
    <property type="match status" value="1"/>
</dbReference>
<dbReference type="EMBL" id="OCNJ01000002">
    <property type="protein sequence ID" value="SOD92092.1"/>
    <property type="molecule type" value="Genomic_DNA"/>
</dbReference>
<protein>
    <recommendedName>
        <fullName evidence="4">UrcA family protein</fullName>
    </recommendedName>
</protein>
<evidence type="ECO:0008006" key="4">
    <source>
        <dbReference type="Google" id="ProtNLM"/>
    </source>
</evidence>
<keyword evidence="1" id="KW-0732">Signal</keyword>
<gene>
    <name evidence="2" type="ORF">SAMN05421508_102261</name>
</gene>
<proteinExistence type="predicted"/>
<name>A0A286G9E8_9PROT</name>
<organism evidence="2 3">
    <name type="scientific">Caenispirillum bisanense</name>
    <dbReference type="NCBI Taxonomy" id="414052"/>
    <lineage>
        <taxon>Bacteria</taxon>
        <taxon>Pseudomonadati</taxon>
        <taxon>Pseudomonadota</taxon>
        <taxon>Alphaproteobacteria</taxon>
        <taxon>Rhodospirillales</taxon>
        <taxon>Novispirillaceae</taxon>
        <taxon>Caenispirillum</taxon>
    </lineage>
</organism>
<dbReference type="OrthoDB" id="10014208at2"/>
<feature type="signal peptide" evidence="1">
    <location>
        <begin position="1"/>
        <end position="24"/>
    </location>
</feature>
<evidence type="ECO:0000313" key="2">
    <source>
        <dbReference type="EMBL" id="SOD92092.1"/>
    </source>
</evidence>
<dbReference type="Proteomes" id="UP000219621">
    <property type="component" value="Unassembled WGS sequence"/>
</dbReference>